<accession>A0ABU3K3D8</accession>
<sequence>MASQMIIEREETIFKKRKPKLGEQWFVRISCNLFEPRIYGPFLAEQDAERFREGAEFELRKLLDYQLPILSGEYRLPHPHMEL</sequence>
<keyword evidence="2" id="KW-1185">Reference proteome</keyword>
<evidence type="ECO:0000313" key="2">
    <source>
        <dbReference type="Proteomes" id="UP001250932"/>
    </source>
</evidence>
<dbReference type="EMBL" id="JAQOUE010000001">
    <property type="protein sequence ID" value="MDT7040891.1"/>
    <property type="molecule type" value="Genomic_DNA"/>
</dbReference>
<proteinExistence type="predicted"/>
<evidence type="ECO:0000313" key="1">
    <source>
        <dbReference type="EMBL" id="MDT7040891.1"/>
    </source>
</evidence>
<dbReference type="Proteomes" id="UP001250932">
    <property type="component" value="Unassembled WGS sequence"/>
</dbReference>
<dbReference type="RefSeq" id="WP_313831250.1">
    <property type="nucleotide sequence ID" value="NZ_JAQOUE010000001.1"/>
</dbReference>
<comment type="caution">
    <text evidence="1">The sequence shown here is derived from an EMBL/GenBank/DDBJ whole genome shotgun (WGS) entry which is preliminary data.</text>
</comment>
<organism evidence="1 2">
    <name type="scientific">Candidatus Nitronereus thalassa</name>
    <dbReference type="NCBI Taxonomy" id="3020898"/>
    <lineage>
        <taxon>Bacteria</taxon>
        <taxon>Pseudomonadati</taxon>
        <taxon>Nitrospirota</taxon>
        <taxon>Nitrospiria</taxon>
        <taxon>Nitrospirales</taxon>
        <taxon>Nitrospiraceae</taxon>
        <taxon>Candidatus Nitronereus</taxon>
    </lineage>
</organism>
<gene>
    <name evidence="1" type="ORF">PPG34_00930</name>
</gene>
<protein>
    <submittedName>
        <fullName evidence="1">Uncharacterized protein</fullName>
    </submittedName>
</protein>
<name>A0ABU3K3D8_9BACT</name>
<reference evidence="1 2" key="1">
    <citation type="journal article" date="2023" name="ISME J.">
        <title>Cultivation and genomic characterization of novel and ubiquitous marine nitrite-oxidizing bacteria from the Nitrospirales.</title>
        <authorList>
            <person name="Mueller A.J."/>
            <person name="Daebeler A."/>
            <person name="Herbold C.W."/>
            <person name="Kirkegaard R.H."/>
            <person name="Daims H."/>
        </authorList>
    </citation>
    <scope>NUCLEOTIDE SEQUENCE [LARGE SCALE GENOMIC DNA]</scope>
    <source>
        <strain evidence="1 2">EB</strain>
    </source>
</reference>